<dbReference type="InterPro" id="IPR001138">
    <property type="entry name" value="Zn2Cys6_DnaBD"/>
</dbReference>
<proteinExistence type="predicted"/>
<evidence type="ECO:0008006" key="6">
    <source>
        <dbReference type="Google" id="ProtNLM"/>
    </source>
</evidence>
<evidence type="ECO:0000313" key="4">
    <source>
        <dbReference type="EMBL" id="KNG90810.1"/>
    </source>
</evidence>
<dbReference type="AlphaFoldDB" id="A0A0L1JGA8"/>
<sequence length="640" mass="71188">MKKSDAIVLGPKPTKACGFKMKCEVDGTPPCRRCRHANAACVFKPRSNAAPAHEIVSLAEGGQCPTFLPHSAQSDPTAGSVLNRLDRIESILGIHKGRYAAGAIGPDSDQDEETNVPNSELSKAVRHLRLISRPPQDSSLWSYPTVKGLWETFLNNLPLLHFLKDHRAFSSPSPLLLASVLYISALHNPIKELASLAGEYFVATCDAITELVIPTPLPNVLGRFRSHPAGQNHQSCKDEDKTFQNILGLIMASLVSEAYIETTDKWIAIAYRLLLDSCPTDLDDLSQDWCGLLSGIQVIDIEHASMHMCHPLLPRQPPTPALQQLNSHEGDAYRGLTQIMHQGLSHFVGRGLPTIWSFVSSTGIDTISHVRTPFTEEDSRVIRLWARRLDDWLVRYNGTSQPSPSDRQGILILLQYHLHKLYVLSIYHPARGFDMSSTNITPSERHELLVSARTVLRLRQDDASIWSNWDLIMITWAAMLLLRGVEDGMIRQDDLGLIQTHINSLERSDPSVPSIHRVLADRIQSSMQSMHTPPDMSNELPLPPSNLEHSWTIFDQEIMSLANPSWLFEGPSVGSTQAELSQHPTMSSARYTDGLTATSPNSFDSNKQWGSTEQLARMRMSRFNPAFGHGKAAGNDHYLL</sequence>
<evidence type="ECO:0000313" key="5">
    <source>
        <dbReference type="Proteomes" id="UP000037505"/>
    </source>
</evidence>
<comment type="caution">
    <text evidence="4">The sequence shown here is derived from an EMBL/GenBank/DDBJ whole genome shotgun (WGS) entry which is preliminary data.</text>
</comment>
<dbReference type="GO" id="GO:0000981">
    <property type="term" value="F:DNA-binding transcription factor activity, RNA polymerase II-specific"/>
    <property type="evidence" value="ECO:0007669"/>
    <property type="project" value="InterPro"/>
</dbReference>
<evidence type="ECO:0000256" key="3">
    <source>
        <dbReference type="ARBA" id="ARBA00023242"/>
    </source>
</evidence>
<dbReference type="CDD" id="cd12148">
    <property type="entry name" value="fungal_TF_MHR"/>
    <property type="match status" value="1"/>
</dbReference>
<protein>
    <recommendedName>
        <fullName evidence="6">Zn(2)-C6 fungal-type domain-containing protein</fullName>
    </recommendedName>
</protein>
<keyword evidence="3" id="KW-0539">Nucleus</keyword>
<reference evidence="4 5" key="1">
    <citation type="submission" date="2014-06" db="EMBL/GenBank/DDBJ databases">
        <title>The Genome of the Aflatoxigenic Filamentous Fungus Aspergillus nomius.</title>
        <authorList>
            <person name="Moore M.G."/>
            <person name="Shannon B.M."/>
            <person name="Brian M.M."/>
        </authorList>
    </citation>
    <scope>NUCLEOTIDE SEQUENCE [LARGE SCALE GENOMIC DNA]</scope>
    <source>
        <strain evidence="4 5">NRRL 13137</strain>
    </source>
</reference>
<keyword evidence="1" id="KW-0805">Transcription regulation</keyword>
<dbReference type="GO" id="GO:0008270">
    <property type="term" value="F:zinc ion binding"/>
    <property type="evidence" value="ECO:0007669"/>
    <property type="project" value="InterPro"/>
</dbReference>
<gene>
    <name evidence="4" type="ORF">ANOM_000873</name>
</gene>
<evidence type="ECO:0000256" key="1">
    <source>
        <dbReference type="ARBA" id="ARBA00023015"/>
    </source>
</evidence>
<dbReference type="GeneID" id="26802677"/>
<dbReference type="Proteomes" id="UP000037505">
    <property type="component" value="Unassembled WGS sequence"/>
</dbReference>
<dbReference type="RefSeq" id="XP_015411733.1">
    <property type="nucleotide sequence ID" value="XM_015546131.1"/>
</dbReference>
<name>A0A0L1JGA8_ASPN3</name>
<accession>A0A0L1JGA8</accession>
<keyword evidence="5" id="KW-1185">Reference proteome</keyword>
<organism evidence="4 5">
    <name type="scientific">Aspergillus nomiae NRRL (strain ATCC 15546 / NRRL 13137 / CBS 260.88 / M93)</name>
    <dbReference type="NCBI Taxonomy" id="1509407"/>
    <lineage>
        <taxon>Eukaryota</taxon>
        <taxon>Fungi</taxon>
        <taxon>Dikarya</taxon>
        <taxon>Ascomycota</taxon>
        <taxon>Pezizomycotina</taxon>
        <taxon>Eurotiomycetes</taxon>
        <taxon>Eurotiomycetidae</taxon>
        <taxon>Eurotiales</taxon>
        <taxon>Aspergillaceae</taxon>
        <taxon>Aspergillus</taxon>
        <taxon>Aspergillus subgen. Circumdati</taxon>
    </lineage>
</organism>
<dbReference type="EMBL" id="JNOM01000009">
    <property type="protein sequence ID" value="KNG90810.1"/>
    <property type="molecule type" value="Genomic_DNA"/>
</dbReference>
<keyword evidence="2" id="KW-0804">Transcription</keyword>
<evidence type="ECO:0000256" key="2">
    <source>
        <dbReference type="ARBA" id="ARBA00023163"/>
    </source>
</evidence>
<dbReference type="CDD" id="cd00067">
    <property type="entry name" value="GAL4"/>
    <property type="match status" value="1"/>
</dbReference>
<dbReference type="OrthoDB" id="39175at2759"/>